<feature type="transmembrane region" description="Helical" evidence="4">
    <location>
        <begin position="263"/>
        <end position="282"/>
    </location>
</feature>
<dbReference type="EMBL" id="REGN01002135">
    <property type="protein sequence ID" value="RNA30034.1"/>
    <property type="molecule type" value="Genomic_DNA"/>
</dbReference>
<dbReference type="InterPro" id="IPR036770">
    <property type="entry name" value="Ankyrin_rpt-contain_sf"/>
</dbReference>
<dbReference type="PROSITE" id="PS50088">
    <property type="entry name" value="ANK_REPEAT"/>
    <property type="match status" value="2"/>
</dbReference>
<gene>
    <name evidence="5" type="ORF">BpHYR1_011585</name>
</gene>
<accession>A0A3M7S2L5</accession>
<dbReference type="OrthoDB" id="194358at2759"/>
<keyword evidence="4" id="KW-1133">Transmembrane helix</keyword>
<proteinExistence type="predicted"/>
<dbReference type="PROSITE" id="PS50297">
    <property type="entry name" value="ANK_REP_REGION"/>
    <property type="match status" value="1"/>
</dbReference>
<feature type="transmembrane region" description="Helical" evidence="4">
    <location>
        <begin position="224"/>
        <end position="243"/>
    </location>
</feature>
<reference evidence="5 6" key="1">
    <citation type="journal article" date="2018" name="Sci. Rep.">
        <title>Genomic signatures of local adaptation to the degree of environmental predictability in rotifers.</title>
        <authorList>
            <person name="Franch-Gras L."/>
            <person name="Hahn C."/>
            <person name="Garcia-Roger E.M."/>
            <person name="Carmona M.J."/>
            <person name="Serra M."/>
            <person name="Gomez A."/>
        </authorList>
    </citation>
    <scope>NUCLEOTIDE SEQUENCE [LARGE SCALE GENOMIC DNA]</scope>
    <source>
        <strain evidence="5">HYR1</strain>
    </source>
</reference>
<sequence>MSRSEKIKDKLENLIVEEKKFLDIISYNKIPKNRSKTNKIAPCSAYLAEYFKYEQNNENEIKKKDHLNEEDELHLAAKNGDVNEIKKLINNESKKEARDRFGRTPLYIAAEYGNIEAVKLLLEEKCEINVENFDGQKALFWIIARCRKLAPEILDMEGIFRELDEYFQIDKYYLKKIELTPLDEKTFPNVKSILEYVVEQNDLELISHPVITNFIKFKWNEIRVWSFGKFIIDLIFCVVWNLWGVLKRYDLRHEYDLSNELALLILFIIGILTLIIMMLIEIKEFIDDFKYKKIRGNKKKSIAQTDKFWSHHGLNSFNVKQFIICYLFKFKSINKKRKGHIKNELISINDERINHIKNKLKSINDERMNHIKNNLDSLHGERIKNFAFTSDSIYNEPINHIEKNLNGIIESRIRNFAIISDSIYNEPINHIENKLNLACNDKLKKIAEFLGAEINNISNEISYARDHIRITSIAILFLSIRVFKNARVLWENRSRLSKSYYDLYLTFFPEFYTSLLNLYDWHFFNG</sequence>
<comment type="caution">
    <text evidence="5">The sequence shown here is derived from an EMBL/GenBank/DDBJ whole genome shotgun (WGS) entry which is preliminary data.</text>
</comment>
<keyword evidence="6" id="KW-1185">Reference proteome</keyword>
<dbReference type="Pfam" id="PF12796">
    <property type="entry name" value="Ank_2"/>
    <property type="match status" value="1"/>
</dbReference>
<keyword evidence="5" id="KW-0675">Receptor</keyword>
<dbReference type="GO" id="GO:0085020">
    <property type="term" value="P:protein K6-linked ubiquitination"/>
    <property type="evidence" value="ECO:0007669"/>
    <property type="project" value="TreeGrafter"/>
</dbReference>
<dbReference type="SUPFAM" id="SSF48403">
    <property type="entry name" value="Ankyrin repeat"/>
    <property type="match status" value="1"/>
</dbReference>
<dbReference type="GO" id="GO:0031436">
    <property type="term" value="C:BRCA1-BARD1 complex"/>
    <property type="evidence" value="ECO:0007669"/>
    <property type="project" value="TreeGrafter"/>
</dbReference>
<dbReference type="STRING" id="10195.A0A3M7S2L5"/>
<dbReference type="SMART" id="SM00248">
    <property type="entry name" value="ANK"/>
    <property type="match status" value="2"/>
</dbReference>
<evidence type="ECO:0000256" key="2">
    <source>
        <dbReference type="ARBA" id="ARBA00023043"/>
    </source>
</evidence>
<organism evidence="5 6">
    <name type="scientific">Brachionus plicatilis</name>
    <name type="common">Marine rotifer</name>
    <name type="synonym">Brachionus muelleri</name>
    <dbReference type="NCBI Taxonomy" id="10195"/>
    <lineage>
        <taxon>Eukaryota</taxon>
        <taxon>Metazoa</taxon>
        <taxon>Spiralia</taxon>
        <taxon>Gnathifera</taxon>
        <taxon>Rotifera</taxon>
        <taxon>Eurotatoria</taxon>
        <taxon>Monogononta</taxon>
        <taxon>Pseudotrocha</taxon>
        <taxon>Ploima</taxon>
        <taxon>Brachionidae</taxon>
        <taxon>Brachionus</taxon>
    </lineage>
</organism>
<feature type="repeat" description="ANK" evidence="3">
    <location>
        <begin position="68"/>
        <end position="100"/>
    </location>
</feature>
<keyword evidence="4" id="KW-0472">Membrane</keyword>
<keyword evidence="1" id="KW-0677">Repeat</keyword>
<dbReference type="AlphaFoldDB" id="A0A3M7S2L5"/>
<keyword evidence="2 3" id="KW-0040">ANK repeat</keyword>
<dbReference type="InterPro" id="IPR002110">
    <property type="entry name" value="Ankyrin_rpt"/>
</dbReference>
<name>A0A3M7S2L5_BRAPC</name>
<dbReference type="PANTHER" id="PTHR24171">
    <property type="entry name" value="ANKYRIN REPEAT DOMAIN-CONTAINING PROTEIN 39-RELATED"/>
    <property type="match status" value="1"/>
</dbReference>
<evidence type="ECO:0000313" key="6">
    <source>
        <dbReference type="Proteomes" id="UP000276133"/>
    </source>
</evidence>
<dbReference type="GO" id="GO:0070531">
    <property type="term" value="C:BRCA1-A complex"/>
    <property type="evidence" value="ECO:0007669"/>
    <property type="project" value="TreeGrafter"/>
</dbReference>
<evidence type="ECO:0000256" key="3">
    <source>
        <dbReference type="PROSITE-ProRule" id="PRU00023"/>
    </source>
</evidence>
<protein>
    <submittedName>
        <fullName evidence="5">Transient receptor potential channel pyrexia-like</fullName>
    </submittedName>
</protein>
<dbReference type="Proteomes" id="UP000276133">
    <property type="component" value="Unassembled WGS sequence"/>
</dbReference>
<dbReference type="PANTHER" id="PTHR24171:SF8">
    <property type="entry name" value="BRCA1-ASSOCIATED RING DOMAIN PROTEIN 1"/>
    <property type="match status" value="1"/>
</dbReference>
<feature type="repeat" description="ANK" evidence="3">
    <location>
        <begin position="101"/>
        <end position="133"/>
    </location>
</feature>
<dbReference type="Gene3D" id="1.25.40.20">
    <property type="entry name" value="Ankyrin repeat-containing domain"/>
    <property type="match status" value="1"/>
</dbReference>
<dbReference type="GO" id="GO:0004842">
    <property type="term" value="F:ubiquitin-protein transferase activity"/>
    <property type="evidence" value="ECO:0007669"/>
    <property type="project" value="TreeGrafter"/>
</dbReference>
<evidence type="ECO:0000256" key="4">
    <source>
        <dbReference type="SAM" id="Phobius"/>
    </source>
</evidence>
<evidence type="ECO:0000256" key="1">
    <source>
        <dbReference type="ARBA" id="ARBA00022737"/>
    </source>
</evidence>
<keyword evidence="4" id="KW-0812">Transmembrane</keyword>
<evidence type="ECO:0000313" key="5">
    <source>
        <dbReference type="EMBL" id="RNA30034.1"/>
    </source>
</evidence>